<dbReference type="Proteomes" id="UP001211894">
    <property type="component" value="Unassembled WGS sequence"/>
</dbReference>
<reference evidence="1 2" key="1">
    <citation type="submission" date="2023-01" db="EMBL/GenBank/DDBJ databases">
        <title>Bacillus changyiensis sp. nov., isolated from a coastal deposit.</title>
        <authorList>
            <person name="Xiao G."/>
            <person name="Lai Q."/>
            <person name="Hu Z."/>
            <person name="Shao Z."/>
        </authorList>
    </citation>
    <scope>NUCLEOTIDE SEQUENCE [LARGE SCALE GENOMIC DNA]</scope>
    <source>
        <strain evidence="1 2">CLL-7-23</strain>
    </source>
</reference>
<evidence type="ECO:0000313" key="2">
    <source>
        <dbReference type="Proteomes" id="UP001211894"/>
    </source>
</evidence>
<dbReference type="RefSeq" id="WP_271340060.1">
    <property type="nucleotide sequence ID" value="NZ_JAQKAB010000003.1"/>
</dbReference>
<organism evidence="1 2">
    <name type="scientific">Bacillus changyiensis</name>
    <dbReference type="NCBI Taxonomy" id="3004103"/>
    <lineage>
        <taxon>Bacteria</taxon>
        <taxon>Bacillati</taxon>
        <taxon>Bacillota</taxon>
        <taxon>Bacilli</taxon>
        <taxon>Bacillales</taxon>
        <taxon>Bacillaceae</taxon>
        <taxon>Bacillus</taxon>
    </lineage>
</organism>
<gene>
    <name evidence="1" type="ORF">PJ311_06305</name>
</gene>
<dbReference type="EMBL" id="JAQKAB010000003">
    <property type="protein sequence ID" value="MDA7026225.1"/>
    <property type="molecule type" value="Genomic_DNA"/>
</dbReference>
<protein>
    <submittedName>
        <fullName evidence="1">Uncharacterized protein</fullName>
    </submittedName>
</protein>
<accession>A0ABT4X1Q7</accession>
<keyword evidence="2" id="KW-1185">Reference proteome</keyword>
<name>A0ABT4X1Q7_9BACI</name>
<proteinExistence type="predicted"/>
<comment type="caution">
    <text evidence="1">The sequence shown here is derived from an EMBL/GenBank/DDBJ whole genome shotgun (WGS) entry which is preliminary data.</text>
</comment>
<sequence length="51" mass="5867">MLTHEVVASTIYEKHEGFLEELDNPYCAQVFVQVTPTSYLIYRAKQGDHHG</sequence>
<evidence type="ECO:0000313" key="1">
    <source>
        <dbReference type="EMBL" id="MDA7026225.1"/>
    </source>
</evidence>